<keyword evidence="3" id="KW-1185">Reference proteome</keyword>
<feature type="compositionally biased region" description="Basic and acidic residues" evidence="1">
    <location>
        <begin position="89"/>
        <end position="112"/>
    </location>
</feature>
<feature type="region of interest" description="Disordered" evidence="1">
    <location>
        <begin position="89"/>
        <end position="177"/>
    </location>
</feature>
<dbReference type="InterPro" id="IPR031937">
    <property type="entry name" value="PNISR"/>
</dbReference>
<feature type="compositionally biased region" description="Basic and acidic residues" evidence="1">
    <location>
        <begin position="135"/>
        <end position="145"/>
    </location>
</feature>
<evidence type="ECO:0000256" key="1">
    <source>
        <dbReference type="SAM" id="MobiDB-lite"/>
    </source>
</evidence>
<feature type="region of interest" description="Disordered" evidence="1">
    <location>
        <begin position="14"/>
        <end position="74"/>
    </location>
</feature>
<reference evidence="2 3" key="2">
    <citation type="submission" date="2018-11" db="EMBL/GenBank/DDBJ databases">
        <authorList>
            <consortium name="Pathogen Informatics"/>
        </authorList>
    </citation>
    <scope>NUCLEOTIDE SEQUENCE [LARGE SCALE GENOMIC DNA]</scope>
</reference>
<organism evidence="4">
    <name type="scientific">Brugia timori</name>
    <dbReference type="NCBI Taxonomy" id="42155"/>
    <lineage>
        <taxon>Eukaryota</taxon>
        <taxon>Metazoa</taxon>
        <taxon>Ecdysozoa</taxon>
        <taxon>Nematoda</taxon>
        <taxon>Chromadorea</taxon>
        <taxon>Rhabditida</taxon>
        <taxon>Spirurina</taxon>
        <taxon>Spiruromorpha</taxon>
        <taxon>Filarioidea</taxon>
        <taxon>Onchocercidae</taxon>
        <taxon>Brugia</taxon>
    </lineage>
</organism>
<dbReference type="AlphaFoldDB" id="A0A0R3Q8S7"/>
<dbReference type="PANTHER" id="PTHR31518">
    <property type="entry name" value="ARGININE/SERINE-RICH PROTEIN PNISR"/>
    <property type="match status" value="1"/>
</dbReference>
<feature type="compositionally biased region" description="Basic and acidic residues" evidence="1">
    <location>
        <begin position="14"/>
        <end position="24"/>
    </location>
</feature>
<dbReference type="WBParaSite" id="BTMF_0000273501-mRNA-1">
    <property type="protein sequence ID" value="BTMF_0000273501-mRNA-1"/>
    <property type="gene ID" value="BTMF_0000273501"/>
</dbReference>
<dbReference type="Pfam" id="PF15996">
    <property type="entry name" value="PNISR"/>
    <property type="match status" value="1"/>
</dbReference>
<protein>
    <submittedName>
        <fullName evidence="4">NUFIP1 domain-containing protein</fullName>
    </submittedName>
</protein>
<evidence type="ECO:0000313" key="2">
    <source>
        <dbReference type="EMBL" id="VDO11679.1"/>
    </source>
</evidence>
<gene>
    <name evidence="2" type="ORF">BTMF_LOCUS2059</name>
</gene>
<feature type="compositionally biased region" description="Basic and acidic residues" evidence="1">
    <location>
        <begin position="156"/>
        <end position="177"/>
    </location>
</feature>
<sequence length="243" mass="28471">MIIFQYSHYYKEWDEKQKSGRRDNDSDDSETVPEGAMAHWLKPGPGWAPPPNWYHPSRRDSPSNSHPLPFIDQQTRKALPAWIREGLEKAEQERQKKQTKEAKLRAAEEAAKARRAAKGLGKFDSDSSEDENGNEDAKERAKLDQEPVFLQKKKLEKQQEQPSKDTTEIDCRTEEETREDATNLHDYLYIHYPTIYANLTCLQLMLLRRFMTEILLETTDDELNRIAREHIELAKRSGTYFQF</sequence>
<accession>A0A0R3Q8S7</accession>
<dbReference type="EMBL" id="UZAG01001605">
    <property type="protein sequence ID" value="VDO11679.1"/>
    <property type="molecule type" value="Genomic_DNA"/>
</dbReference>
<proteinExistence type="predicted"/>
<name>A0A0R3Q8S7_9BILA</name>
<evidence type="ECO:0000313" key="4">
    <source>
        <dbReference type="WBParaSite" id="BTMF_0000273501-mRNA-1"/>
    </source>
</evidence>
<dbReference type="STRING" id="42155.A0A0R3Q8S7"/>
<dbReference type="Proteomes" id="UP000280834">
    <property type="component" value="Unassembled WGS sequence"/>
</dbReference>
<reference evidence="4" key="1">
    <citation type="submission" date="2017-02" db="UniProtKB">
        <authorList>
            <consortium name="WormBaseParasite"/>
        </authorList>
    </citation>
    <scope>IDENTIFICATION</scope>
</reference>
<evidence type="ECO:0000313" key="3">
    <source>
        <dbReference type="Proteomes" id="UP000280834"/>
    </source>
</evidence>